<feature type="transmembrane region" description="Helical" evidence="6">
    <location>
        <begin position="12"/>
        <end position="40"/>
    </location>
</feature>
<proteinExistence type="predicted"/>
<gene>
    <name evidence="7" type="ORF">F1189_01820</name>
</gene>
<dbReference type="SUPFAM" id="SSF103473">
    <property type="entry name" value="MFS general substrate transporter"/>
    <property type="match status" value="1"/>
</dbReference>
<dbReference type="GO" id="GO:0022857">
    <property type="term" value="F:transmembrane transporter activity"/>
    <property type="evidence" value="ECO:0007669"/>
    <property type="project" value="InterPro"/>
</dbReference>
<name>A0A5M6J179_9PROT</name>
<dbReference type="PANTHER" id="PTHR23513:SF11">
    <property type="entry name" value="STAPHYLOFERRIN A TRANSPORTER"/>
    <property type="match status" value="1"/>
</dbReference>
<feature type="transmembrane region" description="Helical" evidence="6">
    <location>
        <begin position="103"/>
        <end position="121"/>
    </location>
</feature>
<keyword evidence="5 6" id="KW-0472">Membrane</keyword>
<feature type="transmembrane region" description="Helical" evidence="6">
    <location>
        <begin position="360"/>
        <end position="384"/>
    </location>
</feature>
<evidence type="ECO:0000313" key="7">
    <source>
        <dbReference type="EMBL" id="KAA5614352.1"/>
    </source>
</evidence>
<dbReference type="Proteomes" id="UP000325255">
    <property type="component" value="Unassembled WGS sequence"/>
</dbReference>
<feature type="transmembrane region" description="Helical" evidence="6">
    <location>
        <begin position="296"/>
        <end position="318"/>
    </location>
</feature>
<dbReference type="GO" id="GO:0005886">
    <property type="term" value="C:plasma membrane"/>
    <property type="evidence" value="ECO:0007669"/>
    <property type="project" value="UniProtKB-SubCell"/>
</dbReference>
<feature type="transmembrane region" description="Helical" evidence="6">
    <location>
        <begin position="263"/>
        <end position="284"/>
    </location>
</feature>
<keyword evidence="4 6" id="KW-1133">Transmembrane helix</keyword>
<keyword evidence="8" id="KW-1185">Reference proteome</keyword>
<evidence type="ECO:0000256" key="1">
    <source>
        <dbReference type="ARBA" id="ARBA00004651"/>
    </source>
</evidence>
<organism evidence="7 8">
    <name type="scientific">Rhodovastum atsumiense</name>
    <dbReference type="NCBI Taxonomy" id="504468"/>
    <lineage>
        <taxon>Bacteria</taxon>
        <taxon>Pseudomonadati</taxon>
        <taxon>Pseudomonadota</taxon>
        <taxon>Alphaproteobacteria</taxon>
        <taxon>Acetobacterales</taxon>
        <taxon>Acetobacteraceae</taxon>
        <taxon>Rhodovastum</taxon>
    </lineage>
</organism>
<accession>A0A5M6J179</accession>
<dbReference type="OrthoDB" id="9775268at2"/>
<dbReference type="Pfam" id="PF07690">
    <property type="entry name" value="MFS_1"/>
    <property type="match status" value="1"/>
</dbReference>
<evidence type="ECO:0000256" key="2">
    <source>
        <dbReference type="ARBA" id="ARBA00022475"/>
    </source>
</evidence>
<feature type="transmembrane region" description="Helical" evidence="6">
    <location>
        <begin position="46"/>
        <end position="69"/>
    </location>
</feature>
<evidence type="ECO:0000313" key="8">
    <source>
        <dbReference type="Proteomes" id="UP000325255"/>
    </source>
</evidence>
<dbReference type="EMBL" id="VWPK01000002">
    <property type="protein sequence ID" value="KAA5614352.1"/>
    <property type="molecule type" value="Genomic_DNA"/>
</dbReference>
<protein>
    <submittedName>
        <fullName evidence="7">MFS transporter</fullName>
    </submittedName>
</protein>
<comment type="caution">
    <text evidence="7">The sequence shown here is derived from an EMBL/GenBank/DDBJ whole genome shotgun (WGS) entry which is preliminary data.</text>
</comment>
<dbReference type="AlphaFoldDB" id="A0A5M6J179"/>
<feature type="transmembrane region" description="Helical" evidence="6">
    <location>
        <begin position="223"/>
        <end position="243"/>
    </location>
</feature>
<evidence type="ECO:0000256" key="3">
    <source>
        <dbReference type="ARBA" id="ARBA00022692"/>
    </source>
</evidence>
<reference evidence="7 8" key="1">
    <citation type="submission" date="2019-09" db="EMBL/GenBank/DDBJ databases">
        <title>Genome sequence of Rhodovastum atsumiense, a diverse member of the Acetobacteraceae family of non-sulfur purple photosynthetic bacteria.</title>
        <authorList>
            <person name="Meyer T."/>
            <person name="Kyndt J."/>
        </authorList>
    </citation>
    <scope>NUCLEOTIDE SEQUENCE [LARGE SCALE GENOMIC DNA]</scope>
    <source>
        <strain evidence="7 8">DSM 21279</strain>
    </source>
</reference>
<feature type="transmembrane region" description="Helical" evidence="6">
    <location>
        <begin position="324"/>
        <end position="348"/>
    </location>
</feature>
<evidence type="ECO:0000256" key="4">
    <source>
        <dbReference type="ARBA" id="ARBA00022989"/>
    </source>
</evidence>
<feature type="transmembrane region" description="Helical" evidence="6">
    <location>
        <begin position="390"/>
        <end position="411"/>
    </location>
</feature>
<comment type="subcellular location">
    <subcellularLocation>
        <location evidence="1">Cell membrane</location>
        <topology evidence="1">Multi-pass membrane protein</topology>
    </subcellularLocation>
</comment>
<evidence type="ECO:0000256" key="6">
    <source>
        <dbReference type="SAM" id="Phobius"/>
    </source>
</evidence>
<dbReference type="InterPro" id="IPR011701">
    <property type="entry name" value="MFS"/>
</dbReference>
<keyword evidence="3 6" id="KW-0812">Transmembrane</keyword>
<keyword evidence="2" id="KW-1003">Cell membrane</keyword>
<dbReference type="Gene3D" id="1.20.1250.20">
    <property type="entry name" value="MFS general substrate transporter like domains"/>
    <property type="match status" value="1"/>
</dbReference>
<dbReference type="InterPro" id="IPR036259">
    <property type="entry name" value="MFS_trans_sf"/>
</dbReference>
<feature type="transmembrane region" description="Helical" evidence="6">
    <location>
        <begin position="76"/>
        <end position="97"/>
    </location>
</feature>
<dbReference type="RefSeq" id="WP_150038848.1">
    <property type="nucleotide sequence ID" value="NZ_OW485601.1"/>
</dbReference>
<evidence type="ECO:0000256" key="5">
    <source>
        <dbReference type="ARBA" id="ARBA00023136"/>
    </source>
</evidence>
<sequence length="422" mass="43414">MTARLLRPLGEPAIALLWLALATSAIGDQLFVVVLSWVAAETLGTAAGYLAVLQASVLVAVTLAGGGWADRRRQPALMIGADLARAATLLLLVAAWLNLGRPPAWSLLLAVLVLAAGLALFRPALQSSLPALVRDATLLPATNALLDTTERIARLLGPGLVGLAGALLSLADLVSIDAATFLLSAAAIAAITRLRPVPFVPPPPETTLASLIRGFRVVRRHRLLWSALTLTGIVNGSWYAAYFLGVPLMIGAAGVTGPGGSGIAAYGLVISAYGSTNLLGTLVIGNRPMPRHPERLVFGGICLGGVGVTLLGLGGLWLTPSWLLPAFCLAAAIGAAGGPMQDIMVATLRQTELPRADIAAAVRAFILANNLGLLAALAVAPALFDALGRAPAVLLFGILYAAAGITGWLRFTRRPDGPADRA</sequence>
<dbReference type="PANTHER" id="PTHR23513">
    <property type="entry name" value="INTEGRAL MEMBRANE EFFLUX PROTEIN-RELATED"/>
    <property type="match status" value="1"/>
</dbReference>